<dbReference type="PROSITE" id="PS51274">
    <property type="entry name" value="GATASE_COBBQ"/>
    <property type="match status" value="1"/>
</dbReference>
<evidence type="ECO:0000256" key="4">
    <source>
        <dbReference type="ARBA" id="ARBA00022573"/>
    </source>
</evidence>
<dbReference type="InterPro" id="IPR027417">
    <property type="entry name" value="P-loop_NTPase"/>
</dbReference>
<dbReference type="Pfam" id="PF07685">
    <property type="entry name" value="GATase_3"/>
    <property type="match status" value="1"/>
</dbReference>
<dbReference type="STRING" id="397948.Cmaq_0251"/>
<dbReference type="PANTHER" id="PTHR21343">
    <property type="entry name" value="DETHIOBIOTIN SYNTHETASE"/>
    <property type="match status" value="1"/>
</dbReference>
<dbReference type="HOGENOM" id="CLU_019250_2_2_2"/>
<dbReference type="Gene3D" id="3.40.50.880">
    <property type="match status" value="1"/>
</dbReference>
<dbReference type="GO" id="GO:0003824">
    <property type="term" value="F:catalytic activity"/>
    <property type="evidence" value="ECO:0007669"/>
    <property type="project" value="InterPro"/>
</dbReference>
<gene>
    <name evidence="7" type="primary">cobQ</name>
    <name evidence="10" type="ordered locus">Cmaq_0251</name>
</gene>
<dbReference type="AlphaFoldDB" id="A8MAR3"/>
<keyword evidence="4 7" id="KW-0169">Cobalamin biosynthesis</keyword>
<reference evidence="10 11" key="1">
    <citation type="submission" date="2007-10" db="EMBL/GenBank/DDBJ databases">
        <title>Complete sequence of Caldivirga maquilingensis IC-167.</title>
        <authorList>
            <consortium name="US DOE Joint Genome Institute"/>
            <person name="Copeland A."/>
            <person name="Lucas S."/>
            <person name="Lapidus A."/>
            <person name="Barry K."/>
            <person name="Glavina del Rio T."/>
            <person name="Dalin E."/>
            <person name="Tice H."/>
            <person name="Pitluck S."/>
            <person name="Saunders E."/>
            <person name="Brettin T."/>
            <person name="Bruce D."/>
            <person name="Detter J.C."/>
            <person name="Han C."/>
            <person name="Schmutz J."/>
            <person name="Larimer F."/>
            <person name="Land M."/>
            <person name="Hauser L."/>
            <person name="Kyrpides N."/>
            <person name="Ivanova N."/>
            <person name="Biddle J.F."/>
            <person name="Zhang Z."/>
            <person name="Fitz-Gibbon S.T."/>
            <person name="Lowe T.M."/>
            <person name="Saltikov C."/>
            <person name="House C.H."/>
            <person name="Richardson P."/>
        </authorList>
    </citation>
    <scope>NUCLEOTIDE SEQUENCE [LARGE SCALE GENOMIC DNA]</scope>
    <source>
        <strain evidence="11">ATCC 700844 / DSM 13496 / JCM 10307 / IC-167</strain>
    </source>
</reference>
<dbReference type="InterPro" id="IPR029062">
    <property type="entry name" value="Class_I_gatase-like"/>
</dbReference>
<dbReference type="Gene3D" id="3.40.50.300">
    <property type="entry name" value="P-loop containing nucleotide triphosphate hydrolases"/>
    <property type="match status" value="1"/>
</dbReference>
<proteinExistence type="inferred from homology"/>
<accession>A8MAR3</accession>
<evidence type="ECO:0000256" key="2">
    <source>
        <dbReference type="ARBA" id="ARBA00006205"/>
    </source>
</evidence>
<dbReference type="EMBL" id="CP000852">
    <property type="protein sequence ID" value="ABW01099.1"/>
    <property type="molecule type" value="Genomic_DNA"/>
</dbReference>
<evidence type="ECO:0000313" key="11">
    <source>
        <dbReference type="Proteomes" id="UP000001137"/>
    </source>
</evidence>
<dbReference type="SUPFAM" id="SSF52540">
    <property type="entry name" value="P-loop containing nucleoside triphosphate hydrolases"/>
    <property type="match status" value="1"/>
</dbReference>
<feature type="domain" description="CobQ/CobB/MinD/ParA nucleotide binding" evidence="8">
    <location>
        <begin position="5"/>
        <end position="228"/>
    </location>
</feature>
<dbReference type="InterPro" id="IPR004459">
    <property type="entry name" value="CobQ_synth"/>
</dbReference>
<feature type="domain" description="CobB/CobQ-like glutamine amidotransferase" evidence="9">
    <location>
        <begin position="250"/>
        <end position="438"/>
    </location>
</feature>
<dbReference type="HAMAP" id="MF_00028">
    <property type="entry name" value="CobQ"/>
    <property type="match status" value="1"/>
</dbReference>
<keyword evidence="11" id="KW-1185">Reference proteome</keyword>
<evidence type="ECO:0000259" key="8">
    <source>
        <dbReference type="Pfam" id="PF01656"/>
    </source>
</evidence>
<dbReference type="Proteomes" id="UP000001137">
    <property type="component" value="Chromosome"/>
</dbReference>
<protein>
    <recommendedName>
        <fullName evidence="3 7">Probable cobyric acid synthase</fullName>
    </recommendedName>
</protein>
<dbReference type="UniPathway" id="UPA00148"/>
<dbReference type="CDD" id="cd01750">
    <property type="entry name" value="GATase1_CobQ"/>
    <property type="match status" value="1"/>
</dbReference>
<dbReference type="OrthoDB" id="53136at2157"/>
<comment type="pathway">
    <text evidence="1 7">Cofactor biosynthesis; adenosylcobalamin biosynthesis.</text>
</comment>
<dbReference type="GO" id="GO:0015420">
    <property type="term" value="F:ABC-type vitamin B12 transporter activity"/>
    <property type="evidence" value="ECO:0007669"/>
    <property type="project" value="UniProtKB-UniRule"/>
</dbReference>
<comment type="similarity">
    <text evidence="2 7">Belongs to the CobB/CobQ family. CobQ subfamily.</text>
</comment>
<dbReference type="GeneID" id="5709931"/>
<dbReference type="RefSeq" id="WP_012185319.1">
    <property type="nucleotide sequence ID" value="NC_009954.1"/>
</dbReference>
<evidence type="ECO:0000256" key="1">
    <source>
        <dbReference type="ARBA" id="ARBA00004953"/>
    </source>
</evidence>
<dbReference type="Pfam" id="PF01656">
    <property type="entry name" value="CbiA"/>
    <property type="match status" value="1"/>
</dbReference>
<evidence type="ECO:0000256" key="6">
    <source>
        <dbReference type="ARBA" id="ARBA00025166"/>
    </source>
</evidence>
<evidence type="ECO:0000256" key="3">
    <source>
        <dbReference type="ARBA" id="ARBA00014921"/>
    </source>
</evidence>
<dbReference type="PANTHER" id="PTHR21343:SF1">
    <property type="entry name" value="COBYRIC ACID SYNTHASE"/>
    <property type="match status" value="1"/>
</dbReference>
<dbReference type="KEGG" id="cma:Cmaq_0251"/>
<sequence length="483" mass="53420">MKKSIYILATQSNSGKTILVTALLRLVNRRSRVASPFKAQNMSLNSYPALNGGEIALAQAMQAYASGLEPLVEMNPILLKPIGDMASEVIVMGRPVGLMEYREYSRNPLDKWRIIRVALGRLMTLTNGLIIGEGAGSAYEPNITNDVANFRPADYLNADVYVALDISRGGAFTSALGLYNSVPVKWRELIKGFIINRFRGDSRILNDAVKWLEEKTGRRVVGVIPEINEAHYLWPEDSEAMVDFGNGSIDVAVVSYPGISNFHEFNVLAMEDVHVRFVKWPDSLGEPDLLVLPGAKNTALAMDWLRRSGLDRKIVKMAGSTPILAICGGFQLLTEYMSDPTGVEFGNPGHVKGLGLIKARVVYREDKIVAHSKAMLNTLPEKPIRGYEIRRGRLTYNGDEPGMIIIERNSNPVNEPDGYFNEDRRIFATSLHDVLSNPEVRGIVLTMAKGSRVTTSEYTSISALLHWIDELAAVINSNLTIDL</sequence>
<evidence type="ECO:0000256" key="7">
    <source>
        <dbReference type="HAMAP-Rule" id="MF_00028"/>
    </source>
</evidence>
<comment type="function">
    <text evidence="6 7">Catalyzes amidations at positions B, D, E, and G on adenosylcobyrinic A,C-diamide. NH(2) groups are provided by glutamine, and one molecule of ATP is hydrogenolyzed for each amidation.</text>
</comment>
<dbReference type="InterPro" id="IPR033949">
    <property type="entry name" value="CobQ_GATase1"/>
</dbReference>
<evidence type="ECO:0000259" key="9">
    <source>
        <dbReference type="Pfam" id="PF07685"/>
    </source>
</evidence>
<dbReference type="PROSITE" id="PS51273">
    <property type="entry name" value="GATASE_TYPE_1"/>
    <property type="match status" value="1"/>
</dbReference>
<dbReference type="SUPFAM" id="SSF52317">
    <property type="entry name" value="Class I glutamine amidotransferase-like"/>
    <property type="match status" value="1"/>
</dbReference>
<organism evidence="10 11">
    <name type="scientific">Caldivirga maquilingensis (strain ATCC 700844 / DSM 13496 / JCM 10307 / IC-167)</name>
    <dbReference type="NCBI Taxonomy" id="397948"/>
    <lineage>
        <taxon>Archaea</taxon>
        <taxon>Thermoproteota</taxon>
        <taxon>Thermoprotei</taxon>
        <taxon>Thermoproteales</taxon>
        <taxon>Thermoproteaceae</taxon>
        <taxon>Caldivirga</taxon>
    </lineage>
</organism>
<dbReference type="GO" id="GO:0009236">
    <property type="term" value="P:cobalamin biosynthetic process"/>
    <property type="evidence" value="ECO:0007669"/>
    <property type="project" value="UniProtKB-UniRule"/>
</dbReference>
<feature type="active site" description="Nucleophile" evidence="7">
    <location>
        <position position="327"/>
    </location>
</feature>
<name>A8MAR3_CALMQ</name>
<dbReference type="eggNOG" id="arCOG00105">
    <property type="taxonomic scope" value="Archaea"/>
</dbReference>
<dbReference type="NCBIfam" id="NF001989">
    <property type="entry name" value="PRK00784.1"/>
    <property type="match status" value="1"/>
</dbReference>
<dbReference type="InterPro" id="IPR011698">
    <property type="entry name" value="GATase_3"/>
</dbReference>
<dbReference type="NCBIfam" id="TIGR00313">
    <property type="entry name" value="cobQ"/>
    <property type="match status" value="1"/>
</dbReference>
<evidence type="ECO:0000313" key="10">
    <source>
        <dbReference type="EMBL" id="ABW01099.1"/>
    </source>
</evidence>
<feature type="active site" evidence="7">
    <location>
        <position position="432"/>
    </location>
</feature>
<evidence type="ECO:0000256" key="5">
    <source>
        <dbReference type="ARBA" id="ARBA00022962"/>
    </source>
</evidence>
<keyword evidence="5 7" id="KW-0315">Glutamine amidotransferase</keyword>
<dbReference type="InterPro" id="IPR002586">
    <property type="entry name" value="CobQ/CobB/MinD/ParA_Nub-bd_dom"/>
</dbReference>